<dbReference type="AlphaFoldDB" id="A0ABD5XSG7"/>
<keyword evidence="1" id="KW-1133">Transmembrane helix</keyword>
<feature type="transmembrane region" description="Helical" evidence="1">
    <location>
        <begin position="39"/>
        <end position="59"/>
    </location>
</feature>
<gene>
    <name evidence="2" type="ORF">ACFQRB_19400</name>
</gene>
<reference evidence="2 3" key="1">
    <citation type="journal article" date="2019" name="Int. J. Syst. Evol. Microbiol.">
        <title>The Global Catalogue of Microorganisms (GCM) 10K type strain sequencing project: providing services to taxonomists for standard genome sequencing and annotation.</title>
        <authorList>
            <consortium name="The Broad Institute Genomics Platform"/>
            <consortium name="The Broad Institute Genome Sequencing Center for Infectious Disease"/>
            <person name="Wu L."/>
            <person name="Ma J."/>
        </authorList>
    </citation>
    <scope>NUCLEOTIDE SEQUENCE [LARGE SCALE GENOMIC DNA]</scope>
    <source>
        <strain evidence="2 3">DT92</strain>
    </source>
</reference>
<keyword evidence="1" id="KW-0812">Transmembrane</keyword>
<dbReference type="Pfam" id="PF24365">
    <property type="entry name" value="DUF7521"/>
    <property type="match status" value="1"/>
</dbReference>
<evidence type="ECO:0000313" key="3">
    <source>
        <dbReference type="Proteomes" id="UP001596368"/>
    </source>
</evidence>
<feature type="transmembrane region" description="Helical" evidence="1">
    <location>
        <begin position="12"/>
        <end position="32"/>
    </location>
</feature>
<evidence type="ECO:0000256" key="1">
    <source>
        <dbReference type="SAM" id="Phobius"/>
    </source>
</evidence>
<dbReference type="EMBL" id="JBHSZG010000008">
    <property type="protein sequence ID" value="MFC7138042.1"/>
    <property type="molecule type" value="Genomic_DNA"/>
</dbReference>
<comment type="caution">
    <text evidence="2">The sequence shown here is derived from an EMBL/GenBank/DDBJ whole genome shotgun (WGS) entry which is preliminary data.</text>
</comment>
<accession>A0ABD5XSG7</accession>
<name>A0ABD5XSG7_9EURY</name>
<dbReference type="InterPro" id="IPR055943">
    <property type="entry name" value="DUF7521"/>
</dbReference>
<organism evidence="2 3">
    <name type="scientific">Halobaculum litoreum</name>
    <dbReference type="NCBI Taxonomy" id="3031998"/>
    <lineage>
        <taxon>Archaea</taxon>
        <taxon>Methanobacteriati</taxon>
        <taxon>Methanobacteriota</taxon>
        <taxon>Stenosarchaea group</taxon>
        <taxon>Halobacteria</taxon>
        <taxon>Halobacteriales</taxon>
        <taxon>Haloferacaceae</taxon>
        <taxon>Halobaculum</taxon>
    </lineage>
</organism>
<sequence>MTAAFEPLLVPASLFVAALSLLVVAQCYRGYARNGSRPLLFLGLGVALVTLPSLLLYPVSVAFAVPAYVDVAVLAQLLGLLSLLYAFTRA</sequence>
<feature type="transmembrane region" description="Helical" evidence="1">
    <location>
        <begin position="65"/>
        <end position="87"/>
    </location>
</feature>
<dbReference type="Proteomes" id="UP001596368">
    <property type="component" value="Unassembled WGS sequence"/>
</dbReference>
<evidence type="ECO:0000313" key="2">
    <source>
        <dbReference type="EMBL" id="MFC7138042.1"/>
    </source>
</evidence>
<keyword evidence="3" id="KW-1185">Reference proteome</keyword>
<proteinExistence type="predicted"/>
<protein>
    <submittedName>
        <fullName evidence="2">Uncharacterized protein</fullName>
    </submittedName>
</protein>
<keyword evidence="1" id="KW-0472">Membrane</keyword>